<dbReference type="EMBL" id="KE148165">
    <property type="protein sequence ID" value="EPE03746.1"/>
    <property type="molecule type" value="Genomic_DNA"/>
</dbReference>
<evidence type="ECO:0000256" key="6">
    <source>
        <dbReference type="ARBA" id="ARBA00022982"/>
    </source>
</evidence>
<gene>
    <name evidence="14" type="ORF">F503_06452</name>
</gene>
<dbReference type="OrthoDB" id="6369905at2759"/>
<comment type="similarity">
    <text evidence="9">Belongs to the peptidase M16 family. UQCRC2/QCR2 subfamily.</text>
</comment>
<dbReference type="Pfam" id="PF00675">
    <property type="entry name" value="Peptidase_M16"/>
    <property type="match status" value="1"/>
</dbReference>
<dbReference type="SUPFAM" id="SSF63411">
    <property type="entry name" value="LuxS/MPP-like metallohydrolase"/>
    <property type="match status" value="2"/>
</dbReference>
<keyword evidence="4" id="KW-0999">Mitochondrion inner membrane</keyword>
<dbReference type="FunFam" id="3.30.830.10:FF:000039">
    <property type="entry name" value="Ubiquinol-cytochrome c reductase core subunit 2"/>
    <property type="match status" value="1"/>
</dbReference>
<dbReference type="PANTHER" id="PTHR11851">
    <property type="entry name" value="METALLOPROTEASE"/>
    <property type="match status" value="1"/>
</dbReference>
<evidence type="ECO:0000256" key="5">
    <source>
        <dbReference type="ARBA" id="ARBA00022946"/>
    </source>
</evidence>
<evidence type="ECO:0000256" key="1">
    <source>
        <dbReference type="ARBA" id="ARBA00004443"/>
    </source>
</evidence>
<evidence type="ECO:0000259" key="12">
    <source>
        <dbReference type="Pfam" id="PF00675"/>
    </source>
</evidence>
<dbReference type="InterPro" id="IPR050361">
    <property type="entry name" value="MPP/UQCRC_Complex"/>
</dbReference>
<protein>
    <recommendedName>
        <fullName evidence="10">Cytochrome b-c1 complex subunit 2, mitochondrial</fullName>
    </recommendedName>
    <alternativeName>
        <fullName evidence="11">Core protein II</fullName>
    </alternativeName>
</protein>
<evidence type="ECO:0000256" key="8">
    <source>
        <dbReference type="ARBA" id="ARBA00023136"/>
    </source>
</evidence>
<dbReference type="STRING" id="1262450.S3BWH6"/>
<dbReference type="AlphaFoldDB" id="S3BWH6"/>
<dbReference type="VEuPathDB" id="FungiDB:F503_06452"/>
<keyword evidence="2" id="KW-0813">Transport</keyword>
<proteinExistence type="inferred from homology"/>
<comment type="subcellular location">
    <subcellularLocation>
        <location evidence="1">Mitochondrion inner membrane</location>
        <topology evidence="1">Peripheral membrane protein</topology>
        <orientation evidence="1">Matrix side</orientation>
    </subcellularLocation>
</comment>
<feature type="domain" description="Peptidase M16 N-terminal" evidence="12">
    <location>
        <begin position="49"/>
        <end position="184"/>
    </location>
</feature>
<name>S3BWH6_OPHP1</name>
<dbReference type="eggNOG" id="KOG2583">
    <property type="taxonomic scope" value="Eukaryota"/>
</dbReference>
<reference evidence="14 15" key="1">
    <citation type="journal article" date="2013" name="BMC Genomics">
        <title>The genome and transcriptome of the pine saprophyte Ophiostoma piceae, and a comparison with the bark beetle-associated pine pathogen Grosmannia clavigera.</title>
        <authorList>
            <person name="Haridas S."/>
            <person name="Wang Y."/>
            <person name="Lim L."/>
            <person name="Massoumi Alamouti S."/>
            <person name="Jackman S."/>
            <person name="Docking R."/>
            <person name="Robertson G."/>
            <person name="Birol I."/>
            <person name="Bohlmann J."/>
            <person name="Breuil C."/>
        </authorList>
    </citation>
    <scope>NUCLEOTIDE SEQUENCE [LARGE SCALE GENOMIC DNA]</scope>
    <source>
        <strain evidence="14 15">UAMH 11346</strain>
    </source>
</reference>
<evidence type="ECO:0000256" key="2">
    <source>
        <dbReference type="ARBA" id="ARBA00022448"/>
    </source>
</evidence>
<organism evidence="14 15">
    <name type="scientific">Ophiostoma piceae (strain UAMH 11346)</name>
    <name type="common">Sap stain fungus</name>
    <dbReference type="NCBI Taxonomy" id="1262450"/>
    <lineage>
        <taxon>Eukaryota</taxon>
        <taxon>Fungi</taxon>
        <taxon>Dikarya</taxon>
        <taxon>Ascomycota</taxon>
        <taxon>Pezizomycotina</taxon>
        <taxon>Sordariomycetes</taxon>
        <taxon>Sordariomycetidae</taxon>
        <taxon>Ophiostomatales</taxon>
        <taxon>Ophiostomataceae</taxon>
        <taxon>Ophiostoma</taxon>
    </lineage>
</organism>
<evidence type="ECO:0000313" key="14">
    <source>
        <dbReference type="EMBL" id="EPE03746.1"/>
    </source>
</evidence>
<dbReference type="Pfam" id="PF05193">
    <property type="entry name" value="Peptidase_M16_C"/>
    <property type="match status" value="1"/>
</dbReference>
<keyword evidence="7" id="KW-0496">Mitochondrion</keyword>
<evidence type="ECO:0000256" key="7">
    <source>
        <dbReference type="ARBA" id="ARBA00023128"/>
    </source>
</evidence>
<dbReference type="InterPro" id="IPR011249">
    <property type="entry name" value="Metalloenz_LuxS/M16"/>
</dbReference>
<dbReference type="InterPro" id="IPR007863">
    <property type="entry name" value="Peptidase_M16_C"/>
</dbReference>
<evidence type="ECO:0000259" key="13">
    <source>
        <dbReference type="Pfam" id="PF05193"/>
    </source>
</evidence>
<accession>S3BWH6</accession>
<dbReference type="GO" id="GO:0005743">
    <property type="term" value="C:mitochondrial inner membrane"/>
    <property type="evidence" value="ECO:0007669"/>
    <property type="project" value="UniProtKB-SubCell"/>
</dbReference>
<evidence type="ECO:0000256" key="3">
    <source>
        <dbReference type="ARBA" id="ARBA00022660"/>
    </source>
</evidence>
<keyword evidence="3" id="KW-0679">Respiratory chain</keyword>
<dbReference type="PANTHER" id="PTHR11851:SF209">
    <property type="entry name" value="CYTOCHROME B-C1 COMPLEX SUBUNIT 2, MITOCHONDRIAL"/>
    <property type="match status" value="1"/>
</dbReference>
<keyword evidence="15" id="KW-1185">Reference proteome</keyword>
<sequence>MISRTAVSRASQLALRRQSCAQAQVRGYAAAASSGTFETFDVAGVSVVAKDGQGPSTKLAVVAKAGTRYQPAPGLTAGLEAFAFKNTAKRSALRLTRETELLGGQLTSYHTREAVVLEASFLREHLPYFTELLGEVVAETKFDKHELDEEILPVLHIKQEKYAANPLAIAVDAAHSVAFHTGLGEAVNVSTTSPIGSYLSSSAVAALSTAAYARPNFAVVADGATQVALSKWVEPFFKGTSATPSSQLSSAATKYYGGQQRIESTAGNAVVVAFPTSGLNAPDAAADVLAALLGGSSSIKWTPGFSLLAKAAAGIPGSQITASNQVYSDAGLLTIEIAGLTATDVRKAADAAVAALKSIATGTVSKEDLTKAIAKAKFDALVSQEPSSAAVTAAGTAVLHGAKPFQPATVSKTFDAVTADKLKTLAKKLVDGKASFAAVGDLHVLPFAEDVGVTV</sequence>
<evidence type="ECO:0000313" key="15">
    <source>
        <dbReference type="Proteomes" id="UP000016923"/>
    </source>
</evidence>
<keyword evidence="8" id="KW-0472">Membrane</keyword>
<evidence type="ECO:0000256" key="10">
    <source>
        <dbReference type="ARBA" id="ARBA00040751"/>
    </source>
</evidence>
<keyword evidence="5" id="KW-0809">Transit peptide</keyword>
<keyword evidence="6" id="KW-0249">Electron transport</keyword>
<evidence type="ECO:0000256" key="11">
    <source>
        <dbReference type="ARBA" id="ARBA00041372"/>
    </source>
</evidence>
<evidence type="ECO:0000256" key="9">
    <source>
        <dbReference type="ARBA" id="ARBA00038146"/>
    </source>
</evidence>
<dbReference type="Proteomes" id="UP000016923">
    <property type="component" value="Unassembled WGS sequence"/>
</dbReference>
<dbReference type="Gene3D" id="3.30.830.10">
    <property type="entry name" value="Metalloenzyme, LuxS/M16 peptidase-like"/>
    <property type="match status" value="2"/>
</dbReference>
<evidence type="ECO:0000256" key="4">
    <source>
        <dbReference type="ARBA" id="ARBA00022792"/>
    </source>
</evidence>
<dbReference type="InterPro" id="IPR011765">
    <property type="entry name" value="Pept_M16_N"/>
</dbReference>
<dbReference type="HOGENOM" id="CLU_009902_0_1_1"/>
<dbReference type="GO" id="GO:0046872">
    <property type="term" value="F:metal ion binding"/>
    <property type="evidence" value="ECO:0007669"/>
    <property type="project" value="InterPro"/>
</dbReference>
<feature type="domain" description="Peptidase M16 C-terminal" evidence="13">
    <location>
        <begin position="211"/>
        <end position="374"/>
    </location>
</feature>
<dbReference type="OMA" id="APKFALY"/>